<dbReference type="EMBL" id="JAHWGI010001065">
    <property type="protein sequence ID" value="KAK3922112.1"/>
    <property type="molecule type" value="Genomic_DNA"/>
</dbReference>
<proteinExistence type="predicted"/>
<accession>A0AAE1HIR3</accession>
<feature type="compositionally biased region" description="Pro residues" evidence="1">
    <location>
        <begin position="55"/>
        <end position="66"/>
    </location>
</feature>
<dbReference type="AlphaFoldDB" id="A0AAE1HIR3"/>
<dbReference type="Proteomes" id="UP001219518">
    <property type="component" value="Unassembled WGS sequence"/>
</dbReference>
<name>A0AAE1HIR3_9NEOP</name>
<comment type="caution">
    <text evidence="2">The sequence shown here is derived from an EMBL/GenBank/DDBJ whole genome shotgun (WGS) entry which is preliminary data.</text>
</comment>
<evidence type="ECO:0000313" key="2">
    <source>
        <dbReference type="EMBL" id="KAK3922112.1"/>
    </source>
</evidence>
<protein>
    <submittedName>
        <fullName evidence="2">Transposable element P transposase</fullName>
    </submittedName>
</protein>
<reference evidence="2" key="2">
    <citation type="journal article" date="2023" name="BMC Genomics">
        <title>Pest status, molecular evolution, and epigenetic factors derived from the genome assembly of Frankliniella fusca, a thysanopteran phytovirus vector.</title>
        <authorList>
            <person name="Catto M.A."/>
            <person name="Labadie P.E."/>
            <person name="Jacobson A.L."/>
            <person name="Kennedy G.G."/>
            <person name="Srinivasan R."/>
            <person name="Hunt B.G."/>
        </authorList>
    </citation>
    <scope>NUCLEOTIDE SEQUENCE</scope>
    <source>
        <strain evidence="2">PL_HMW_Pooled</strain>
    </source>
</reference>
<dbReference type="PANTHER" id="PTHR47577">
    <property type="entry name" value="THAP DOMAIN-CONTAINING PROTEIN 6"/>
    <property type="match status" value="1"/>
</dbReference>
<organism evidence="2 3">
    <name type="scientific">Frankliniella fusca</name>
    <dbReference type="NCBI Taxonomy" id="407009"/>
    <lineage>
        <taxon>Eukaryota</taxon>
        <taxon>Metazoa</taxon>
        <taxon>Ecdysozoa</taxon>
        <taxon>Arthropoda</taxon>
        <taxon>Hexapoda</taxon>
        <taxon>Insecta</taxon>
        <taxon>Pterygota</taxon>
        <taxon>Neoptera</taxon>
        <taxon>Paraneoptera</taxon>
        <taxon>Thysanoptera</taxon>
        <taxon>Terebrantia</taxon>
        <taxon>Thripoidea</taxon>
        <taxon>Thripidae</taxon>
        <taxon>Frankliniella</taxon>
    </lineage>
</organism>
<keyword evidence="3" id="KW-1185">Reference proteome</keyword>
<feature type="region of interest" description="Disordered" evidence="1">
    <location>
        <begin position="32"/>
        <end position="67"/>
    </location>
</feature>
<reference evidence="2" key="1">
    <citation type="submission" date="2021-07" db="EMBL/GenBank/DDBJ databases">
        <authorList>
            <person name="Catto M.A."/>
            <person name="Jacobson A."/>
            <person name="Kennedy G."/>
            <person name="Labadie P."/>
            <person name="Hunt B.G."/>
            <person name="Srinivasan R."/>
        </authorList>
    </citation>
    <scope>NUCLEOTIDE SEQUENCE</scope>
    <source>
        <strain evidence="2">PL_HMW_Pooled</strain>
        <tissue evidence="2">Head</tissue>
    </source>
</reference>
<evidence type="ECO:0000256" key="1">
    <source>
        <dbReference type="SAM" id="MobiDB-lite"/>
    </source>
</evidence>
<evidence type="ECO:0000313" key="3">
    <source>
        <dbReference type="Proteomes" id="UP001219518"/>
    </source>
</evidence>
<dbReference type="PANTHER" id="PTHR47577:SF2">
    <property type="entry name" value="THAP DOMAIN CONTAINING 9"/>
    <property type="match status" value="1"/>
</dbReference>
<feature type="compositionally biased region" description="Basic and acidic residues" evidence="1">
    <location>
        <begin position="32"/>
        <end position="46"/>
    </location>
</feature>
<sequence length="365" mass="42222">MTIIEDFLKEFKAMKTYLSELHQMRKEKAEKALSDFLKSHEKEKPMRGRKRKAPDAPPEAKQPPPSQAFVFSESTDTGLIISLSAILQLAAFLVEKCNYKYLMTRRVNQDALERFFGLVRSSAGQNTHSEPKVFSQLFRLLSLYSLVKPTKGSNITGGEMLQSLLDLKDFKNSKASERTEALTKKLDDLILRGDDWDQIPQLMHEVDHTYRGDMAVDEYALQYVGGFTARHCEKFVNKCLDCAKCLKKEEDQLDKRDKLIVLKTKGYLTYPSNALMNLLKTLEAQLLRTYLNRSIDSNFVFHVMERLNSVSIPSVGCQVHSLEVTRAVMKFYIIMRMHFFCREWNKENMKAKQQTKKLKKEAHLK</sequence>
<gene>
    <name evidence="2" type="ORF">KUF71_011288</name>
</gene>